<evidence type="ECO:0000313" key="6">
    <source>
        <dbReference type="Proteomes" id="UP000076927"/>
    </source>
</evidence>
<evidence type="ECO:0000256" key="1">
    <source>
        <dbReference type="ARBA" id="ARBA00034221"/>
    </source>
</evidence>
<dbReference type="EMBL" id="CP011388">
    <property type="protein sequence ID" value="ANE47125.1"/>
    <property type="molecule type" value="Genomic_DNA"/>
</dbReference>
<protein>
    <recommendedName>
        <fullName evidence="4">Metallo-beta-lactamase domain-containing protein</fullName>
    </recommendedName>
</protein>
<dbReference type="PATRIC" id="fig|1178515.4.peg.2729"/>
<accession>A0A172TJ86</accession>
<dbReference type="PANTHER" id="PTHR23131:SF4">
    <property type="entry name" value="METALLO-BETA-LACTAMASE SUPERFAMILY POTEIN"/>
    <property type="match status" value="1"/>
</dbReference>
<name>A0A172TJ86_9BACL</name>
<dbReference type="InterPro" id="IPR048933">
    <property type="entry name" value="B_lactamase-like_C"/>
</dbReference>
<comment type="catalytic activity">
    <reaction evidence="1">
        <text>3',5'-cyclic CMP + H2O = CMP + H(+)</text>
        <dbReference type="Rhea" id="RHEA:72675"/>
        <dbReference type="ChEBI" id="CHEBI:15377"/>
        <dbReference type="ChEBI" id="CHEBI:15378"/>
        <dbReference type="ChEBI" id="CHEBI:58003"/>
        <dbReference type="ChEBI" id="CHEBI:60377"/>
    </reaction>
    <physiologicalReaction direction="left-to-right" evidence="1">
        <dbReference type="Rhea" id="RHEA:72676"/>
    </physiologicalReaction>
</comment>
<comment type="catalytic activity">
    <reaction evidence="3">
        <text>3',5'-cyclic UMP + H2O = UMP + H(+)</text>
        <dbReference type="Rhea" id="RHEA:70575"/>
        <dbReference type="ChEBI" id="CHEBI:15377"/>
        <dbReference type="ChEBI" id="CHEBI:15378"/>
        <dbReference type="ChEBI" id="CHEBI:57865"/>
        <dbReference type="ChEBI" id="CHEBI:184387"/>
    </reaction>
    <physiologicalReaction direction="left-to-right" evidence="3">
        <dbReference type="Rhea" id="RHEA:70576"/>
    </physiologicalReaction>
</comment>
<dbReference type="SMART" id="SM00849">
    <property type="entry name" value="Lactamase_B"/>
    <property type="match status" value="1"/>
</dbReference>
<dbReference type="KEGG" id="pswu:SY83_13610"/>
<proteinExistence type="predicted"/>
<dbReference type="InterPro" id="IPR036866">
    <property type="entry name" value="RibonucZ/Hydroxyglut_hydro"/>
</dbReference>
<dbReference type="Gene3D" id="1.10.10.10">
    <property type="entry name" value="Winged helix-like DNA-binding domain superfamily/Winged helix DNA-binding domain"/>
    <property type="match status" value="1"/>
</dbReference>
<organism evidence="5 6">
    <name type="scientific">Paenibacillus swuensis</name>
    <dbReference type="NCBI Taxonomy" id="1178515"/>
    <lineage>
        <taxon>Bacteria</taxon>
        <taxon>Bacillati</taxon>
        <taxon>Bacillota</taxon>
        <taxon>Bacilli</taxon>
        <taxon>Bacillales</taxon>
        <taxon>Paenibacillaceae</taxon>
        <taxon>Paenibacillus</taxon>
    </lineage>
</organism>
<evidence type="ECO:0000256" key="2">
    <source>
        <dbReference type="ARBA" id="ARBA00034301"/>
    </source>
</evidence>
<dbReference type="STRING" id="1178515.SY83_13610"/>
<dbReference type="PANTHER" id="PTHR23131">
    <property type="entry name" value="ENDORIBONUCLEASE LACTB2"/>
    <property type="match status" value="1"/>
</dbReference>
<evidence type="ECO:0000313" key="5">
    <source>
        <dbReference type="EMBL" id="ANE47125.1"/>
    </source>
</evidence>
<dbReference type="InterPro" id="IPR001279">
    <property type="entry name" value="Metallo-B-lactamas"/>
</dbReference>
<reference evidence="5 6" key="1">
    <citation type="submission" date="2015-01" db="EMBL/GenBank/DDBJ databases">
        <title>Paenibacillus swuensis/DY6/whole genome sequencing.</title>
        <authorList>
            <person name="Kim M.K."/>
            <person name="Srinivasan S."/>
            <person name="Lee J.-J."/>
        </authorList>
    </citation>
    <scope>NUCLEOTIDE SEQUENCE [LARGE SCALE GENOMIC DNA]</scope>
    <source>
        <strain evidence="5 6">DY6</strain>
    </source>
</reference>
<dbReference type="RefSeq" id="WP_068607345.1">
    <property type="nucleotide sequence ID" value="NZ_CP011388.1"/>
</dbReference>
<dbReference type="Gene3D" id="3.60.15.10">
    <property type="entry name" value="Ribonuclease Z/Hydroxyacylglutathione hydrolase-like"/>
    <property type="match status" value="1"/>
</dbReference>
<sequence>MADENNLNYGEIRRLKVPLPFSLRYVNSYIIRDVPAEDADSADRYTVIDPGLHTSDAVQVWTETLEAWGIAFDQIRQILLTHYHPDHYGLAGWMQQQAGGVPVRLSRLGHEHAVRLWGDGHAEYANELRQLYLSHGLDVSLADLMVPHMNGFVPQVSPQPVITYMEEGEQLTFGGRTYNLLHTPGHAWGHLCFHDEAGKTIFCGDQVLPLITPNVSLLPGSDPNPLNSFMISLQDLEQLDVEQAYPGHRDPFRTWHERVRELLTHHEERLTYIEEHLIAPMTGYELCRLMFGESLTVHQLRFAMSETLAHLVYLRELKRVVESQTENGVTYFHRQPLY</sequence>
<dbReference type="InterPro" id="IPR050662">
    <property type="entry name" value="Sec-metab_biosynth-thioest"/>
</dbReference>
<feature type="domain" description="Metallo-beta-lactamase" evidence="4">
    <location>
        <begin position="25"/>
        <end position="248"/>
    </location>
</feature>
<gene>
    <name evidence="5" type="ORF">SY83_13610</name>
</gene>
<evidence type="ECO:0000259" key="4">
    <source>
        <dbReference type="SMART" id="SM00849"/>
    </source>
</evidence>
<comment type="function">
    <text evidence="2">Counteracts the endogenous Pycsar antiviral defense system. Phosphodiesterase that enables metal-dependent hydrolysis of host cyclic nucleotide Pycsar defense signals such as cCMP and cUMP.</text>
</comment>
<dbReference type="SUPFAM" id="SSF56281">
    <property type="entry name" value="Metallo-hydrolase/oxidoreductase"/>
    <property type="match status" value="1"/>
</dbReference>
<dbReference type="OrthoDB" id="9761531at2"/>
<dbReference type="Pfam" id="PF21221">
    <property type="entry name" value="B_lactamase-like_C"/>
    <property type="match status" value="1"/>
</dbReference>
<dbReference type="InterPro" id="IPR036388">
    <property type="entry name" value="WH-like_DNA-bd_sf"/>
</dbReference>
<dbReference type="Pfam" id="PF00753">
    <property type="entry name" value="Lactamase_B"/>
    <property type="match status" value="1"/>
</dbReference>
<keyword evidence="6" id="KW-1185">Reference proteome</keyword>
<dbReference type="CDD" id="cd07725">
    <property type="entry name" value="TTHA1429-like_MBL-fold"/>
    <property type="match status" value="1"/>
</dbReference>
<dbReference type="AlphaFoldDB" id="A0A172TJ86"/>
<evidence type="ECO:0000256" key="3">
    <source>
        <dbReference type="ARBA" id="ARBA00048505"/>
    </source>
</evidence>
<dbReference type="Proteomes" id="UP000076927">
    <property type="component" value="Chromosome"/>
</dbReference>